<organism evidence="1 2">
    <name type="scientific">Poseidonibacter ostreae</name>
    <dbReference type="NCBI Taxonomy" id="2654171"/>
    <lineage>
        <taxon>Bacteria</taxon>
        <taxon>Pseudomonadati</taxon>
        <taxon>Campylobacterota</taxon>
        <taxon>Epsilonproteobacteria</taxon>
        <taxon>Campylobacterales</taxon>
        <taxon>Arcobacteraceae</taxon>
        <taxon>Poseidonibacter</taxon>
    </lineage>
</organism>
<dbReference type="EMBL" id="WFKK01000012">
    <property type="protein sequence ID" value="KAB7889544.1"/>
    <property type="molecule type" value="Genomic_DNA"/>
</dbReference>
<dbReference type="InterPro" id="IPR045390">
    <property type="entry name" value="ABC-3C_MC3"/>
</dbReference>
<name>A0A6L4WTX2_9BACT</name>
<evidence type="ECO:0000313" key="2">
    <source>
        <dbReference type="Proteomes" id="UP000472839"/>
    </source>
</evidence>
<reference evidence="1 2" key="1">
    <citation type="submission" date="2019-10" db="EMBL/GenBank/DDBJ databases">
        <title>Poseidonibacter ostreae sp. nov., isolated from the gut of the Ostrea denselamellosa.</title>
        <authorList>
            <person name="Choi A."/>
        </authorList>
    </citation>
    <scope>NUCLEOTIDE SEQUENCE [LARGE SCALE GENOMIC DNA]</scope>
    <source>
        <strain evidence="1 2">SJOD-M-33</strain>
    </source>
</reference>
<dbReference type="RefSeq" id="WP_152279708.1">
    <property type="nucleotide sequence ID" value="NZ_WFKK01000012.1"/>
</dbReference>
<dbReference type="Pfam" id="PF20131">
    <property type="entry name" value="MC3"/>
    <property type="match status" value="1"/>
</dbReference>
<evidence type="ECO:0000313" key="1">
    <source>
        <dbReference type="EMBL" id="KAB7889544.1"/>
    </source>
</evidence>
<dbReference type="AlphaFoldDB" id="A0A6L4WTX2"/>
<accession>A0A6L4WTX2</accession>
<proteinExistence type="predicted"/>
<gene>
    <name evidence="1" type="ORF">GBG19_05675</name>
</gene>
<dbReference type="Proteomes" id="UP000472839">
    <property type="component" value="Unassembled WGS sequence"/>
</dbReference>
<sequence>MNISQAIFYNKLSPDTICKDFYSIVKGFEEVNEQNNRKINFYDLFILFAFYNYKPAIEEFTNVKYDKYTTFKLRVERNPDIFANIQNRFKDGISFCKTAILYGLNNNIFIMDKNLNISTIKTRGMKIQLPLKNIGKTFATKSTEELYNYFKVNINEI</sequence>
<protein>
    <submittedName>
        <fullName evidence="1">Uncharacterized protein</fullName>
    </submittedName>
</protein>
<comment type="caution">
    <text evidence="1">The sequence shown here is derived from an EMBL/GenBank/DDBJ whole genome shotgun (WGS) entry which is preliminary data.</text>
</comment>